<sequence>MISMFSYTNLSNNNLGKEDSKRIIRNKIGQAVSLKNMLDAVEKLGFIMSQSSLSFFVENKMKLTDCRLSKIGEIVNKVISTEVNSRKRKGYAPIARDYALFAVAEKQNVLLDMARRVYQELVERVMGLFVFYIVFKYSVKICLNIRVGLGGEGNSSVRIPPPFF</sequence>
<evidence type="ECO:0000313" key="1">
    <source>
        <dbReference type="EMBL" id="CAD2191798.1"/>
    </source>
</evidence>
<proteinExistence type="predicted"/>
<reference evidence="1 2" key="1">
    <citation type="submission" date="2020-08" db="EMBL/GenBank/DDBJ databases">
        <authorList>
            <person name="Koutsovoulos G."/>
            <person name="Danchin GJ E."/>
        </authorList>
    </citation>
    <scope>NUCLEOTIDE SEQUENCE [LARGE SCALE GENOMIC DNA]</scope>
</reference>
<gene>
    <name evidence="1" type="ORF">MENT_LOCUS44652</name>
</gene>
<accession>A0A6V7WXP8</accession>
<dbReference type="EMBL" id="CAJEWN010000901">
    <property type="protein sequence ID" value="CAD2191798.1"/>
    <property type="molecule type" value="Genomic_DNA"/>
</dbReference>
<name>A0A6V7WXP8_MELEN</name>
<protein>
    <submittedName>
        <fullName evidence="1">Uncharacterized protein</fullName>
    </submittedName>
</protein>
<dbReference type="OrthoDB" id="276261at2759"/>
<dbReference type="AlphaFoldDB" id="A0A6V7WXP8"/>
<evidence type="ECO:0000313" key="2">
    <source>
        <dbReference type="Proteomes" id="UP000580250"/>
    </source>
</evidence>
<comment type="caution">
    <text evidence="1">The sequence shown here is derived from an EMBL/GenBank/DDBJ whole genome shotgun (WGS) entry which is preliminary data.</text>
</comment>
<dbReference type="Proteomes" id="UP000580250">
    <property type="component" value="Unassembled WGS sequence"/>
</dbReference>
<organism evidence="1 2">
    <name type="scientific">Meloidogyne enterolobii</name>
    <name type="common">Root-knot nematode worm</name>
    <name type="synonym">Meloidogyne mayaguensis</name>
    <dbReference type="NCBI Taxonomy" id="390850"/>
    <lineage>
        <taxon>Eukaryota</taxon>
        <taxon>Metazoa</taxon>
        <taxon>Ecdysozoa</taxon>
        <taxon>Nematoda</taxon>
        <taxon>Chromadorea</taxon>
        <taxon>Rhabditida</taxon>
        <taxon>Tylenchina</taxon>
        <taxon>Tylenchomorpha</taxon>
        <taxon>Tylenchoidea</taxon>
        <taxon>Meloidogynidae</taxon>
        <taxon>Meloidogyninae</taxon>
        <taxon>Meloidogyne</taxon>
    </lineage>
</organism>